<dbReference type="Gene3D" id="2.40.180.10">
    <property type="entry name" value="Catalase core domain"/>
    <property type="match status" value="1"/>
</dbReference>
<dbReference type="Pfam" id="PF00199">
    <property type="entry name" value="Catalase"/>
    <property type="match status" value="1"/>
</dbReference>
<feature type="chain" id="PRO_5012143707" description="Catalase-related peroxidase" evidence="4">
    <location>
        <begin position="23"/>
        <end position="342"/>
    </location>
</feature>
<comment type="cofactor">
    <cofactor evidence="1">
        <name>heme</name>
        <dbReference type="ChEBI" id="CHEBI:30413"/>
    </cofactor>
</comment>
<dbReference type="GO" id="GO:0005737">
    <property type="term" value="C:cytoplasm"/>
    <property type="evidence" value="ECO:0007669"/>
    <property type="project" value="TreeGrafter"/>
</dbReference>
<comment type="function">
    <text evidence="1">Has an organic peroxide-dependent peroxidase activity.</text>
</comment>
<dbReference type="InterPro" id="IPR018028">
    <property type="entry name" value="Catalase"/>
</dbReference>
<keyword evidence="1 3" id="KW-0349">Heme</keyword>
<dbReference type="GO" id="GO:0042542">
    <property type="term" value="P:response to hydrogen peroxide"/>
    <property type="evidence" value="ECO:0007669"/>
    <property type="project" value="TreeGrafter"/>
</dbReference>
<protein>
    <recommendedName>
        <fullName evidence="1">Catalase-related peroxidase</fullName>
        <ecNumber evidence="1">1.11.1.-</ecNumber>
    </recommendedName>
</protein>
<keyword evidence="1 3" id="KW-0479">Metal-binding</keyword>
<dbReference type="CDD" id="cd08153">
    <property type="entry name" value="srpA_like"/>
    <property type="match status" value="1"/>
</dbReference>
<feature type="active site" evidence="2">
    <location>
        <position position="60"/>
    </location>
</feature>
<dbReference type="AlphaFoldDB" id="A0A1V2UVD4"/>
<feature type="binding site" description="axial binding residue" evidence="3">
    <location>
        <position position="325"/>
    </location>
    <ligand>
        <name>heme</name>
        <dbReference type="ChEBI" id="CHEBI:30413"/>
    </ligand>
    <ligandPart>
        <name>Fe</name>
        <dbReference type="ChEBI" id="CHEBI:18248"/>
    </ligandPart>
</feature>
<dbReference type="PANTHER" id="PTHR11465:SF62">
    <property type="entry name" value="CATALASE T"/>
    <property type="match status" value="1"/>
</dbReference>
<dbReference type="PIRSF" id="PIRSF000296">
    <property type="entry name" value="SrpA"/>
    <property type="match status" value="1"/>
</dbReference>
<dbReference type="EC" id="1.11.1.-" evidence="1"/>
<evidence type="ECO:0000259" key="5">
    <source>
        <dbReference type="SMART" id="SM01060"/>
    </source>
</evidence>
<comment type="similarity">
    <text evidence="1">Belongs to the catalase family.</text>
</comment>
<keyword evidence="7" id="KW-1185">Reference proteome</keyword>
<evidence type="ECO:0000256" key="2">
    <source>
        <dbReference type="PIRSR" id="PIRSR000296-1"/>
    </source>
</evidence>
<dbReference type="PANTHER" id="PTHR11465">
    <property type="entry name" value="CATALASE"/>
    <property type="match status" value="1"/>
</dbReference>
<dbReference type="GO" id="GO:0046872">
    <property type="term" value="F:metal ion binding"/>
    <property type="evidence" value="ECO:0007669"/>
    <property type="project" value="UniProtKB-KW"/>
</dbReference>
<keyword evidence="1" id="KW-0560">Oxidoreductase</keyword>
<evidence type="ECO:0000313" key="7">
    <source>
        <dbReference type="Proteomes" id="UP000189376"/>
    </source>
</evidence>
<feature type="signal peptide" evidence="4">
    <location>
        <begin position="1"/>
        <end position="22"/>
    </location>
</feature>
<reference evidence="6 7" key="1">
    <citation type="submission" date="2015-07" db="EMBL/GenBank/DDBJ databases">
        <title>Acinetobacter yuneri, a novel member of Acinetobacter calcoaceticus-Acinetobacter baumannii complex isolated from clinical specimen.</title>
        <authorList>
            <person name="Yu Y."/>
        </authorList>
    </citation>
    <scope>NUCLEOTIDE SEQUENCE [LARGE SCALE GENOMIC DNA]</scope>
    <source>
        <strain evidence="6 7">A362</strain>
    </source>
</reference>
<evidence type="ECO:0000256" key="4">
    <source>
        <dbReference type="SAM" id="SignalP"/>
    </source>
</evidence>
<evidence type="ECO:0000256" key="1">
    <source>
        <dbReference type="PIRNR" id="PIRNR000296"/>
    </source>
</evidence>
<dbReference type="Gene3D" id="1.20.1280.120">
    <property type="match status" value="1"/>
</dbReference>
<evidence type="ECO:0000313" key="6">
    <source>
        <dbReference type="EMBL" id="ONN53857.1"/>
    </source>
</evidence>
<dbReference type="EMBL" id="LFZS01000008">
    <property type="protein sequence ID" value="ONN53857.1"/>
    <property type="molecule type" value="Genomic_DNA"/>
</dbReference>
<feature type="domain" description="Catalase core" evidence="5">
    <location>
        <begin position="19"/>
        <end position="342"/>
    </location>
</feature>
<dbReference type="InterPro" id="IPR024168">
    <property type="entry name" value="Catalase_SrpA-type_pred"/>
</dbReference>
<dbReference type="SMART" id="SM01060">
    <property type="entry name" value="Catalase"/>
    <property type="match status" value="1"/>
</dbReference>
<dbReference type="GO" id="GO:0042744">
    <property type="term" value="P:hydrogen peroxide catabolic process"/>
    <property type="evidence" value="ECO:0007669"/>
    <property type="project" value="TreeGrafter"/>
</dbReference>
<sequence length="342" mass="38411">MKKLCLFLIAFIQMLHSQHVLAGENIMKNSSQINEPIASQLIDKLYEGNQKEVTGYRVNHAKGIVLTGLFTPSKQASSISTAPHFSQSVPVIVRLSNSTGIPNIEDHNPKASPRGIAIRFTLPNNQHTDIVGHSVEGFPADTPEEFLNFLSVANQAESDPDKFSNYINAHEASKHFFSLLGQTPKSFATTAFYPLHTFKFINQHKQVTLGRYQVQPILGIQYLSDKDASLKDKNFLQTDLVEELKKTAIQYHLVLQVSKPEDDVMRISQPWLGPHEIIDLGTITLNKVGDDQLKLNQDLAFDPTKLSTGIESVQDSMFAIRSPSYRLSTIRRSQELNLRHHK</sequence>
<evidence type="ECO:0000256" key="3">
    <source>
        <dbReference type="PIRSR" id="PIRSR000296-2"/>
    </source>
</evidence>
<proteinExistence type="inferred from homology"/>
<organism evidence="6 7">
    <name type="scientific">Acinetobacter genomosp. 33YU</name>
    <dbReference type="NCBI Taxonomy" id="1675530"/>
    <lineage>
        <taxon>Bacteria</taxon>
        <taxon>Pseudomonadati</taxon>
        <taxon>Pseudomonadota</taxon>
        <taxon>Gammaproteobacteria</taxon>
        <taxon>Moraxellales</taxon>
        <taxon>Moraxellaceae</taxon>
        <taxon>Acinetobacter</taxon>
    </lineage>
</organism>
<keyword evidence="1 3" id="KW-0408">Iron</keyword>
<dbReference type="PROSITE" id="PS51402">
    <property type="entry name" value="CATALASE_3"/>
    <property type="match status" value="1"/>
</dbReference>
<keyword evidence="1" id="KW-0575">Peroxidase</keyword>
<comment type="caution">
    <text evidence="6">The sequence shown here is derived from an EMBL/GenBank/DDBJ whole genome shotgun (WGS) entry which is preliminary data.</text>
</comment>
<dbReference type="InterPro" id="IPR011614">
    <property type="entry name" value="Catalase_core"/>
</dbReference>
<dbReference type="Proteomes" id="UP000189376">
    <property type="component" value="Unassembled WGS sequence"/>
</dbReference>
<dbReference type="GO" id="GO:0020037">
    <property type="term" value="F:heme binding"/>
    <property type="evidence" value="ECO:0007669"/>
    <property type="project" value="InterPro"/>
</dbReference>
<gene>
    <name evidence="6" type="ORF">AC058_13305</name>
</gene>
<accession>A0A1V2UVD4</accession>
<keyword evidence="4" id="KW-0732">Signal</keyword>
<dbReference type="SUPFAM" id="SSF56634">
    <property type="entry name" value="Heme-dependent catalase-like"/>
    <property type="match status" value="1"/>
</dbReference>
<dbReference type="GO" id="GO:0004096">
    <property type="term" value="F:catalase activity"/>
    <property type="evidence" value="ECO:0007669"/>
    <property type="project" value="InterPro"/>
</dbReference>
<dbReference type="InterPro" id="IPR020835">
    <property type="entry name" value="Catalase_sf"/>
</dbReference>
<name>A0A1V2UVD4_9GAMM</name>